<feature type="domain" description="Spo11/DNA topoisomerase VI subunit A N-terminal" evidence="2">
    <location>
        <begin position="68"/>
        <end position="129"/>
    </location>
</feature>
<dbReference type="PROSITE" id="PS52041">
    <property type="entry name" value="TOPO_IIB"/>
    <property type="match status" value="1"/>
</dbReference>
<dbReference type="AlphaFoldDB" id="A0A9D3Y976"/>
<dbReference type="GO" id="GO:0000706">
    <property type="term" value="P:meiotic DNA double-strand break processing"/>
    <property type="evidence" value="ECO:0007669"/>
    <property type="project" value="TreeGrafter"/>
</dbReference>
<evidence type="ECO:0000313" key="4">
    <source>
        <dbReference type="Proteomes" id="UP000828390"/>
    </source>
</evidence>
<reference evidence="3" key="2">
    <citation type="submission" date="2020-11" db="EMBL/GenBank/DDBJ databases">
        <authorList>
            <person name="McCartney M.A."/>
            <person name="Auch B."/>
            <person name="Kono T."/>
            <person name="Mallez S."/>
            <person name="Becker A."/>
            <person name="Gohl D.M."/>
            <person name="Silverstein K.A.T."/>
            <person name="Koren S."/>
            <person name="Bechman K.B."/>
            <person name="Herman A."/>
            <person name="Abrahante J.E."/>
            <person name="Garbe J."/>
        </authorList>
    </citation>
    <scope>NUCLEOTIDE SEQUENCE</scope>
    <source>
        <strain evidence="3">Duluth1</strain>
        <tissue evidence="3">Whole animal</tissue>
    </source>
</reference>
<dbReference type="SUPFAM" id="SSF56726">
    <property type="entry name" value="DNA topoisomerase IV, alpha subunit"/>
    <property type="match status" value="1"/>
</dbReference>
<keyword evidence="1" id="KW-0238">DNA-binding</keyword>
<dbReference type="PANTHER" id="PTHR10848:SF0">
    <property type="entry name" value="MEIOTIC RECOMBINATION PROTEIN SPO11"/>
    <property type="match status" value="1"/>
</dbReference>
<dbReference type="GO" id="GO:0007131">
    <property type="term" value="P:reciprocal meiotic recombination"/>
    <property type="evidence" value="ECO:0007669"/>
    <property type="project" value="TreeGrafter"/>
</dbReference>
<comment type="catalytic activity">
    <reaction evidence="1">
        <text>ATP-dependent breakage, passage and rejoining of double-stranded DNA.</text>
        <dbReference type="EC" id="5.6.2.2"/>
    </reaction>
</comment>
<dbReference type="InterPro" id="IPR002815">
    <property type="entry name" value="Spo11/TopoVI_A"/>
</dbReference>
<evidence type="ECO:0000256" key="1">
    <source>
        <dbReference type="PROSITE-ProRule" id="PRU01385"/>
    </source>
</evidence>
<evidence type="ECO:0000259" key="2">
    <source>
        <dbReference type="Pfam" id="PF04406"/>
    </source>
</evidence>
<accession>A0A9D3Y976</accession>
<comment type="similarity">
    <text evidence="1">Belongs to the TOP6A family.</text>
</comment>
<proteinExistence type="inferred from homology"/>
<dbReference type="Gene3D" id="1.10.10.10">
    <property type="entry name" value="Winged helix-like DNA-binding domain superfamily/Winged helix DNA-binding domain"/>
    <property type="match status" value="1"/>
</dbReference>
<sequence length="148" mass="16920">FAREDVLVKIEEAISNIVHQLSKGIPPTLTYPSTTAWGDVCFNEDLGLQMRPNQRQTTIRFESLQSLKKFGMMLKVLAVMYRLVKTNHYCTKRDLYYQDPTVFGNQHTLDSLVNNIACMLGVPRWHLHVVGSQWGSSACRPGLRHLET</sequence>
<dbReference type="Pfam" id="PF04406">
    <property type="entry name" value="TP6A_N"/>
    <property type="match status" value="1"/>
</dbReference>
<dbReference type="EMBL" id="JAIWYP010000016">
    <property type="protein sequence ID" value="KAH3695592.1"/>
    <property type="molecule type" value="Genomic_DNA"/>
</dbReference>
<comment type="caution">
    <text evidence="3">The sequence shown here is derived from an EMBL/GenBank/DDBJ whole genome shotgun (WGS) entry which is preliminary data.</text>
</comment>
<dbReference type="PRINTS" id="PR01550">
    <property type="entry name" value="TOP6AFAMILY"/>
</dbReference>
<organism evidence="3 4">
    <name type="scientific">Dreissena polymorpha</name>
    <name type="common">Zebra mussel</name>
    <name type="synonym">Mytilus polymorpha</name>
    <dbReference type="NCBI Taxonomy" id="45954"/>
    <lineage>
        <taxon>Eukaryota</taxon>
        <taxon>Metazoa</taxon>
        <taxon>Spiralia</taxon>
        <taxon>Lophotrochozoa</taxon>
        <taxon>Mollusca</taxon>
        <taxon>Bivalvia</taxon>
        <taxon>Autobranchia</taxon>
        <taxon>Heteroconchia</taxon>
        <taxon>Euheterodonta</taxon>
        <taxon>Imparidentia</taxon>
        <taxon>Neoheterodontei</taxon>
        <taxon>Myida</taxon>
        <taxon>Dreissenoidea</taxon>
        <taxon>Dreissenidae</taxon>
        <taxon>Dreissena</taxon>
    </lineage>
</organism>
<feature type="active site" description="O-(5'-phospho-DNA)-tyrosine intermediate" evidence="1">
    <location>
        <position position="97"/>
    </location>
</feature>
<keyword evidence="1" id="KW-0799">Topoisomerase</keyword>
<dbReference type="GO" id="GO:0003677">
    <property type="term" value="F:DNA binding"/>
    <property type="evidence" value="ECO:0007669"/>
    <property type="project" value="UniProtKB-UniRule"/>
</dbReference>
<dbReference type="InterPro" id="IPR013049">
    <property type="entry name" value="Spo11/TopoVI_A_N"/>
</dbReference>
<dbReference type="GO" id="GO:0003918">
    <property type="term" value="F:DNA topoisomerase type II (double strand cut, ATP-hydrolyzing) activity"/>
    <property type="evidence" value="ECO:0007669"/>
    <property type="project" value="UniProtKB-UniRule"/>
</dbReference>
<protein>
    <recommendedName>
        <fullName evidence="2">Spo11/DNA topoisomerase VI subunit A N-terminal domain-containing protein</fullName>
    </recommendedName>
</protein>
<evidence type="ECO:0000313" key="3">
    <source>
        <dbReference type="EMBL" id="KAH3695592.1"/>
    </source>
</evidence>
<name>A0A9D3Y976_DREPO</name>
<dbReference type="PANTHER" id="PTHR10848">
    <property type="entry name" value="MEIOTIC RECOMBINATION PROTEIN SPO11"/>
    <property type="match status" value="1"/>
</dbReference>
<dbReference type="Proteomes" id="UP000828390">
    <property type="component" value="Unassembled WGS sequence"/>
</dbReference>
<dbReference type="InterPro" id="IPR036388">
    <property type="entry name" value="WH-like_DNA-bd_sf"/>
</dbReference>
<keyword evidence="4" id="KW-1185">Reference proteome</keyword>
<dbReference type="GO" id="GO:0005524">
    <property type="term" value="F:ATP binding"/>
    <property type="evidence" value="ECO:0007669"/>
    <property type="project" value="InterPro"/>
</dbReference>
<feature type="non-terminal residue" evidence="3">
    <location>
        <position position="1"/>
    </location>
</feature>
<dbReference type="GO" id="GO:0000228">
    <property type="term" value="C:nuclear chromosome"/>
    <property type="evidence" value="ECO:0007669"/>
    <property type="project" value="TreeGrafter"/>
</dbReference>
<gene>
    <name evidence="3" type="ORF">DPMN_083049</name>
</gene>
<keyword evidence="1" id="KW-0413">Isomerase</keyword>
<dbReference type="InterPro" id="IPR036078">
    <property type="entry name" value="Spo11/TopoVI_A_sf"/>
</dbReference>
<reference evidence="3" key="1">
    <citation type="journal article" date="2019" name="bioRxiv">
        <title>The Genome of the Zebra Mussel, Dreissena polymorpha: A Resource for Invasive Species Research.</title>
        <authorList>
            <person name="McCartney M.A."/>
            <person name="Auch B."/>
            <person name="Kono T."/>
            <person name="Mallez S."/>
            <person name="Zhang Y."/>
            <person name="Obille A."/>
            <person name="Becker A."/>
            <person name="Abrahante J.E."/>
            <person name="Garbe J."/>
            <person name="Badalamenti J.P."/>
            <person name="Herman A."/>
            <person name="Mangelson H."/>
            <person name="Liachko I."/>
            <person name="Sullivan S."/>
            <person name="Sone E.D."/>
            <person name="Koren S."/>
            <person name="Silverstein K.A.T."/>
            <person name="Beckman K.B."/>
            <person name="Gohl D.M."/>
        </authorList>
    </citation>
    <scope>NUCLEOTIDE SEQUENCE</scope>
    <source>
        <strain evidence="3">Duluth1</strain>
        <tissue evidence="3">Whole animal</tissue>
    </source>
</reference>
<dbReference type="GO" id="GO:0042138">
    <property type="term" value="P:meiotic DNA double-strand break formation"/>
    <property type="evidence" value="ECO:0007669"/>
    <property type="project" value="TreeGrafter"/>
</dbReference>